<dbReference type="InterPro" id="IPR017850">
    <property type="entry name" value="Alkaline_phosphatase_core_sf"/>
</dbReference>
<name>A0A382ZLL0_9ZZZZ</name>
<sequence>VNLVDLALFLKQVHLISIFLIFTHFTWAATTSASPNVLIIVTDDQGRWSLGEYDDRIATPNIGYLADNGVRFDQAITPTPVCSAARASLYTGRMASQHGIHGVISENGDQDDWLENERLISEVLDENGYRVGLFGKWHADTRGWKPARGFHRWLTYDERAAHWMNSYQHSGTVHFSRDGTPFQYTGIQARYISESTVDFIDENDERPFAAFVNYVEPHWPFEGLPERLVSFY</sequence>
<dbReference type="PANTHER" id="PTHR42693">
    <property type="entry name" value="ARYLSULFATASE FAMILY MEMBER"/>
    <property type="match status" value="1"/>
</dbReference>
<feature type="non-terminal residue" evidence="3">
    <location>
        <position position="1"/>
    </location>
</feature>
<reference evidence="3" key="1">
    <citation type="submission" date="2018-05" db="EMBL/GenBank/DDBJ databases">
        <authorList>
            <person name="Lanie J.A."/>
            <person name="Ng W.-L."/>
            <person name="Kazmierczak K.M."/>
            <person name="Andrzejewski T.M."/>
            <person name="Davidsen T.M."/>
            <person name="Wayne K.J."/>
            <person name="Tettelin H."/>
            <person name="Glass J.I."/>
            <person name="Rusch D."/>
            <person name="Podicherti R."/>
            <person name="Tsui H.-C.T."/>
            <person name="Winkler M.E."/>
        </authorList>
    </citation>
    <scope>NUCLEOTIDE SEQUENCE</scope>
</reference>
<dbReference type="EMBL" id="UINC01184888">
    <property type="protein sequence ID" value="SVD96323.1"/>
    <property type="molecule type" value="Genomic_DNA"/>
</dbReference>
<dbReference type="InterPro" id="IPR050738">
    <property type="entry name" value="Sulfatase"/>
</dbReference>
<evidence type="ECO:0000256" key="1">
    <source>
        <dbReference type="ARBA" id="ARBA00008779"/>
    </source>
</evidence>
<feature type="domain" description="Sulfatase N-terminal" evidence="2">
    <location>
        <begin position="35"/>
        <end position="222"/>
    </location>
</feature>
<comment type="similarity">
    <text evidence="1">Belongs to the sulfatase family.</text>
</comment>
<proteinExistence type="inferred from homology"/>
<accession>A0A382ZLL0</accession>
<organism evidence="3">
    <name type="scientific">marine metagenome</name>
    <dbReference type="NCBI Taxonomy" id="408172"/>
    <lineage>
        <taxon>unclassified sequences</taxon>
        <taxon>metagenomes</taxon>
        <taxon>ecological metagenomes</taxon>
    </lineage>
</organism>
<dbReference type="Pfam" id="PF00884">
    <property type="entry name" value="Sulfatase"/>
    <property type="match status" value="1"/>
</dbReference>
<dbReference type="AlphaFoldDB" id="A0A382ZLL0"/>
<dbReference type="InterPro" id="IPR000917">
    <property type="entry name" value="Sulfatase_N"/>
</dbReference>
<dbReference type="PANTHER" id="PTHR42693:SF33">
    <property type="entry name" value="ARYLSULFATASE"/>
    <property type="match status" value="1"/>
</dbReference>
<dbReference type="Gene3D" id="3.40.720.10">
    <property type="entry name" value="Alkaline Phosphatase, subunit A"/>
    <property type="match status" value="1"/>
</dbReference>
<dbReference type="SUPFAM" id="SSF53649">
    <property type="entry name" value="Alkaline phosphatase-like"/>
    <property type="match status" value="1"/>
</dbReference>
<dbReference type="GO" id="GO:0004065">
    <property type="term" value="F:arylsulfatase activity"/>
    <property type="evidence" value="ECO:0007669"/>
    <property type="project" value="TreeGrafter"/>
</dbReference>
<protein>
    <recommendedName>
        <fullName evidence="2">Sulfatase N-terminal domain-containing protein</fullName>
    </recommendedName>
</protein>
<evidence type="ECO:0000313" key="3">
    <source>
        <dbReference type="EMBL" id="SVD96323.1"/>
    </source>
</evidence>
<gene>
    <name evidence="3" type="ORF">METZ01_LOCUS449177</name>
</gene>
<evidence type="ECO:0000259" key="2">
    <source>
        <dbReference type="Pfam" id="PF00884"/>
    </source>
</evidence>
<feature type="non-terminal residue" evidence="3">
    <location>
        <position position="232"/>
    </location>
</feature>